<dbReference type="GO" id="GO:0003677">
    <property type="term" value="F:DNA binding"/>
    <property type="evidence" value="ECO:0007669"/>
    <property type="project" value="UniProtKB-KW"/>
</dbReference>
<keyword evidence="5" id="KW-0539">Nucleus</keyword>
<keyword evidence="3" id="KW-0238">DNA-binding</keyword>
<comment type="subcellular location">
    <subcellularLocation>
        <location evidence="1">Nucleus</location>
    </subcellularLocation>
</comment>
<feature type="compositionally biased region" description="Polar residues" evidence="6">
    <location>
        <begin position="275"/>
        <end position="284"/>
    </location>
</feature>
<evidence type="ECO:0000256" key="4">
    <source>
        <dbReference type="ARBA" id="ARBA00023163"/>
    </source>
</evidence>
<evidence type="ECO:0000313" key="9">
    <source>
        <dbReference type="Proteomes" id="UP000695562"/>
    </source>
</evidence>
<keyword evidence="2" id="KW-0805">Transcription regulation</keyword>
<dbReference type="SMART" id="SM00432">
    <property type="entry name" value="MADS"/>
    <property type="match status" value="1"/>
</dbReference>
<reference evidence="8" key="1">
    <citation type="submission" date="2020-01" db="EMBL/GenBank/DDBJ databases">
        <title>Development of genomics and gene disruption for Polysphondylium violaceum indicates a role for the polyketide synthase stlB in stalk morphogenesis.</title>
        <authorList>
            <person name="Narita B."/>
            <person name="Kawabe Y."/>
            <person name="Kin K."/>
            <person name="Saito T."/>
            <person name="Gibbs R."/>
            <person name="Kuspa A."/>
            <person name="Muzny D."/>
            <person name="Queller D."/>
            <person name="Richards S."/>
            <person name="Strassman J."/>
            <person name="Sucgang R."/>
            <person name="Worley K."/>
            <person name="Schaap P."/>
        </authorList>
    </citation>
    <scope>NUCLEOTIDE SEQUENCE</scope>
    <source>
        <strain evidence="8">QSvi11</strain>
    </source>
</reference>
<dbReference type="Pfam" id="PF00319">
    <property type="entry name" value="SRF-TF"/>
    <property type="match status" value="1"/>
</dbReference>
<dbReference type="PROSITE" id="PS50066">
    <property type="entry name" value="MADS_BOX_2"/>
    <property type="match status" value="1"/>
</dbReference>
<evidence type="ECO:0000313" key="8">
    <source>
        <dbReference type="EMBL" id="KAF2077895.1"/>
    </source>
</evidence>
<organism evidence="8 9">
    <name type="scientific">Polysphondylium violaceum</name>
    <dbReference type="NCBI Taxonomy" id="133409"/>
    <lineage>
        <taxon>Eukaryota</taxon>
        <taxon>Amoebozoa</taxon>
        <taxon>Evosea</taxon>
        <taxon>Eumycetozoa</taxon>
        <taxon>Dictyostelia</taxon>
        <taxon>Dictyosteliales</taxon>
        <taxon>Dictyosteliaceae</taxon>
        <taxon>Polysphondylium</taxon>
    </lineage>
</organism>
<feature type="region of interest" description="Disordered" evidence="6">
    <location>
        <begin position="109"/>
        <end position="193"/>
    </location>
</feature>
<feature type="compositionally biased region" description="Low complexity" evidence="6">
    <location>
        <begin position="207"/>
        <end position="227"/>
    </location>
</feature>
<dbReference type="GO" id="GO:0046983">
    <property type="term" value="F:protein dimerization activity"/>
    <property type="evidence" value="ECO:0007669"/>
    <property type="project" value="InterPro"/>
</dbReference>
<feature type="compositionally biased region" description="Polar residues" evidence="6">
    <location>
        <begin position="228"/>
        <end position="240"/>
    </location>
</feature>
<accession>A0A8J4V241</accession>
<dbReference type="AlphaFoldDB" id="A0A8J4V241"/>
<comment type="caution">
    <text evidence="8">The sequence shown here is derived from an EMBL/GenBank/DDBJ whole genome shotgun (WGS) entry which is preliminary data.</text>
</comment>
<dbReference type="EMBL" id="AJWJ01000016">
    <property type="protein sequence ID" value="KAF2077895.1"/>
    <property type="molecule type" value="Genomic_DNA"/>
</dbReference>
<proteinExistence type="predicted"/>
<feature type="compositionally biased region" description="Low complexity" evidence="6">
    <location>
        <begin position="134"/>
        <end position="149"/>
    </location>
</feature>
<evidence type="ECO:0000256" key="6">
    <source>
        <dbReference type="SAM" id="MobiDB-lite"/>
    </source>
</evidence>
<feature type="compositionally biased region" description="Low complexity" evidence="6">
    <location>
        <begin position="295"/>
        <end position="307"/>
    </location>
</feature>
<evidence type="ECO:0000256" key="3">
    <source>
        <dbReference type="ARBA" id="ARBA00023125"/>
    </source>
</evidence>
<dbReference type="Gene3D" id="3.40.1810.10">
    <property type="entry name" value="Transcription factor, MADS-box"/>
    <property type="match status" value="1"/>
</dbReference>
<feature type="region of interest" description="Disordered" evidence="6">
    <location>
        <begin position="207"/>
        <end position="252"/>
    </location>
</feature>
<dbReference type="InterPro" id="IPR002100">
    <property type="entry name" value="TF_MADSbox"/>
</dbReference>
<sequence>MGRKKIKIQRIPDERNRQVTFNKRKNGLVKKAMELALLCDSTVSLVIVNNSPNAKEKYFQYISSDLNCPMESIPDLGPEISQKFTNNDYDKIFTKREKSDFHDDYAIESASHSEEEDSSKLSPNSTPDLHSVNHNHNNNHNYNHNNNNHHNNHHHHNHQHNNIHQHQHQNNNIHQQQPQQPQQQQQQQQKHNSSLNHILQVTSENNNINHNINTNNNNINSSNEHTSPIGSPTSKYQQVPTSVNSSSTTTTFDSTQATQALLSLHNASKWLCSSPEDTSPMTSPRTPPFLSKQSNTNNNNNNNNNNTPSKPSTILTSPSQSNILPSLTSELSSGIYQSNDRQPVLPPISLYNSTGQNNNIRDDVFLKKRKLELIH</sequence>
<protein>
    <recommendedName>
        <fullName evidence="7">MADS-box domain-containing protein</fullName>
    </recommendedName>
</protein>
<dbReference type="GO" id="GO:0005634">
    <property type="term" value="C:nucleus"/>
    <property type="evidence" value="ECO:0007669"/>
    <property type="project" value="UniProtKB-SubCell"/>
</dbReference>
<dbReference type="PANTHER" id="PTHR48019">
    <property type="entry name" value="SERUM RESPONSE FACTOR HOMOLOG"/>
    <property type="match status" value="1"/>
</dbReference>
<dbReference type="InterPro" id="IPR036879">
    <property type="entry name" value="TF_MADSbox_sf"/>
</dbReference>
<name>A0A8J4V241_9MYCE</name>
<dbReference type="InterPro" id="IPR050142">
    <property type="entry name" value="MADS-box/MEF2_TF"/>
</dbReference>
<evidence type="ECO:0000256" key="1">
    <source>
        <dbReference type="ARBA" id="ARBA00004123"/>
    </source>
</evidence>
<feature type="compositionally biased region" description="Low complexity" evidence="6">
    <location>
        <begin position="241"/>
        <end position="252"/>
    </location>
</feature>
<keyword evidence="9" id="KW-1185">Reference proteome</keyword>
<gene>
    <name evidence="8" type="ORF">CYY_000773</name>
</gene>
<dbReference type="PRINTS" id="PR00404">
    <property type="entry name" value="MADSDOMAIN"/>
</dbReference>
<dbReference type="SUPFAM" id="SSF55455">
    <property type="entry name" value="SRF-like"/>
    <property type="match status" value="1"/>
</dbReference>
<dbReference type="Proteomes" id="UP000695562">
    <property type="component" value="Unassembled WGS sequence"/>
</dbReference>
<feature type="compositionally biased region" description="Low complexity" evidence="6">
    <location>
        <begin position="168"/>
        <end position="192"/>
    </location>
</feature>
<feature type="region of interest" description="Disordered" evidence="6">
    <location>
        <begin position="273"/>
        <end position="323"/>
    </location>
</feature>
<evidence type="ECO:0000256" key="5">
    <source>
        <dbReference type="ARBA" id="ARBA00023242"/>
    </source>
</evidence>
<feature type="compositionally biased region" description="Basic residues" evidence="6">
    <location>
        <begin position="150"/>
        <end position="167"/>
    </location>
</feature>
<dbReference type="OrthoDB" id="1898716at2759"/>
<keyword evidence="4" id="KW-0804">Transcription</keyword>
<feature type="compositionally biased region" description="Polar residues" evidence="6">
    <location>
        <begin position="308"/>
        <end position="323"/>
    </location>
</feature>
<evidence type="ECO:0000256" key="2">
    <source>
        <dbReference type="ARBA" id="ARBA00023015"/>
    </source>
</evidence>
<evidence type="ECO:0000259" key="7">
    <source>
        <dbReference type="PROSITE" id="PS50066"/>
    </source>
</evidence>
<feature type="domain" description="MADS-box" evidence="7">
    <location>
        <begin position="1"/>
        <end position="51"/>
    </location>
</feature>